<organism evidence="8 9">
    <name type="scientific">Aspergillus phoenicis ATCC 13157</name>
    <dbReference type="NCBI Taxonomy" id="1353007"/>
    <lineage>
        <taxon>Eukaryota</taxon>
        <taxon>Fungi</taxon>
        <taxon>Dikarya</taxon>
        <taxon>Ascomycota</taxon>
        <taxon>Pezizomycotina</taxon>
        <taxon>Eurotiomycetes</taxon>
        <taxon>Eurotiomycetidae</taxon>
        <taxon>Eurotiales</taxon>
        <taxon>Aspergillaceae</taxon>
        <taxon>Aspergillus</taxon>
    </lineage>
</organism>
<name>A0A370PJF7_ASPPH</name>
<dbReference type="GO" id="GO:0003677">
    <property type="term" value="F:DNA binding"/>
    <property type="evidence" value="ECO:0007669"/>
    <property type="project" value="UniProtKB-KW"/>
</dbReference>
<proteinExistence type="predicted"/>
<evidence type="ECO:0000256" key="3">
    <source>
        <dbReference type="ARBA" id="ARBA00023125"/>
    </source>
</evidence>
<gene>
    <name evidence="8" type="ORF">M752DRAFT_15201</name>
</gene>
<dbReference type="SUPFAM" id="SSF57701">
    <property type="entry name" value="Zn2/Cys6 DNA-binding domain"/>
    <property type="match status" value="1"/>
</dbReference>
<dbReference type="GO" id="GO:0008270">
    <property type="term" value="F:zinc ion binding"/>
    <property type="evidence" value="ECO:0007669"/>
    <property type="project" value="InterPro"/>
</dbReference>
<feature type="domain" description="Zn(2)-C6 fungal-type" evidence="7">
    <location>
        <begin position="4"/>
        <end position="33"/>
    </location>
</feature>
<keyword evidence="9" id="KW-1185">Reference proteome</keyword>
<dbReference type="InterPro" id="IPR001138">
    <property type="entry name" value="Zn2Cys6_DnaBD"/>
</dbReference>
<sequence>MLSACDLCHSRKVRCDRQAICANCVDARVECRRDRRPKAPSKPKAPSSILSLGERVSHLERLTSQPTGNSHSPNVLNAMYNGPNDTNEPDKEISAESRKLNDRTTTRSESVPQGHAEWATASEDTSHRAKQAKAILQNELSIDNDLISDRRTILRSALDLVEKVANRKNLDLGGSSSLRMAEIHYEGIEVPDVPPPELLYMLLREQSPTLNVGRYVQVQWPDHVTGESLEEMATRLLNGDAHGQLYHQLCICIYVKAVCHVDQLSRLSNNATLLKRLLDSKKVYESAAIRALREIDICTTPSFTLIQSLISGAKLMQQTGRMDQCWVLNSYAARLIVALNYHEIDHLTPDNEGILSAVFWCYYLDRTLSSLFIRPMSLPEPCMPLDQMLRKDESMAYGTVVEIISDLAQVQGELLDLSLNGKRKYATEISARCEHLRSRMHGIHNKMEAAGHSIIDAIVNEWHGTEFCYYAILVDVLRAQLKHDPNAAAYKECLSAARTSLRAFQLIQNNLADVPGIEGSYPSFLTWTVFLYPLSPFFVLFCNVVRTTDSGDYLLLQEVTQGLSQYTGNTHVMNMLDLLMALQKLCEPLFQTALSQNEQAPPVSATHPTVDSLPYQVLAPDTVDGVGGVQPIGFSTLGAADSQILAAESPLGSSTDELMWQLFNSQLPLGWYDMDMSSFNGQ</sequence>
<evidence type="ECO:0000313" key="8">
    <source>
        <dbReference type="EMBL" id="RDK42319.1"/>
    </source>
</evidence>
<protein>
    <recommendedName>
        <fullName evidence="7">Zn(2)-C6 fungal-type domain-containing protein</fullName>
    </recommendedName>
</protein>
<dbReference type="SMART" id="SM00906">
    <property type="entry name" value="Fungal_trans"/>
    <property type="match status" value="1"/>
</dbReference>
<dbReference type="Proteomes" id="UP000254937">
    <property type="component" value="Unassembled WGS sequence"/>
</dbReference>
<dbReference type="PANTHER" id="PTHR46910:SF1">
    <property type="entry name" value="MISCELLANEOUS ZN(II)2CYS6 TRANSCRIPTION FACTOR (EUROFUNG)-RELATED"/>
    <property type="match status" value="1"/>
</dbReference>
<dbReference type="PROSITE" id="PS00463">
    <property type="entry name" value="ZN2_CY6_FUNGAL_1"/>
    <property type="match status" value="1"/>
</dbReference>
<dbReference type="CDD" id="cd12148">
    <property type="entry name" value="fungal_TF_MHR"/>
    <property type="match status" value="1"/>
</dbReference>
<dbReference type="InterPro" id="IPR036864">
    <property type="entry name" value="Zn2-C6_fun-type_DNA-bd_sf"/>
</dbReference>
<evidence type="ECO:0000256" key="6">
    <source>
        <dbReference type="SAM" id="MobiDB-lite"/>
    </source>
</evidence>
<dbReference type="InterPro" id="IPR007219">
    <property type="entry name" value="XnlR_reg_dom"/>
</dbReference>
<dbReference type="CDD" id="cd00067">
    <property type="entry name" value="GAL4"/>
    <property type="match status" value="1"/>
</dbReference>
<dbReference type="GO" id="GO:0006351">
    <property type="term" value="P:DNA-templated transcription"/>
    <property type="evidence" value="ECO:0007669"/>
    <property type="project" value="InterPro"/>
</dbReference>
<evidence type="ECO:0000259" key="7">
    <source>
        <dbReference type="PROSITE" id="PS50048"/>
    </source>
</evidence>
<evidence type="ECO:0000256" key="5">
    <source>
        <dbReference type="ARBA" id="ARBA00023242"/>
    </source>
</evidence>
<feature type="region of interest" description="Disordered" evidence="6">
    <location>
        <begin position="63"/>
        <end position="126"/>
    </location>
</feature>
<evidence type="ECO:0000256" key="4">
    <source>
        <dbReference type="ARBA" id="ARBA00023163"/>
    </source>
</evidence>
<dbReference type="GO" id="GO:0000981">
    <property type="term" value="F:DNA-binding transcription factor activity, RNA polymerase II-specific"/>
    <property type="evidence" value="ECO:0007669"/>
    <property type="project" value="InterPro"/>
</dbReference>
<keyword evidence="5" id="KW-0539">Nucleus</keyword>
<dbReference type="InterPro" id="IPR050987">
    <property type="entry name" value="AtrR-like"/>
</dbReference>
<feature type="compositionally biased region" description="Polar residues" evidence="6">
    <location>
        <begin position="63"/>
        <end position="75"/>
    </location>
</feature>
<evidence type="ECO:0000256" key="2">
    <source>
        <dbReference type="ARBA" id="ARBA00023015"/>
    </source>
</evidence>
<dbReference type="AlphaFoldDB" id="A0A370PJF7"/>
<keyword evidence="2" id="KW-0805">Transcription regulation</keyword>
<keyword evidence="1" id="KW-0479">Metal-binding</keyword>
<reference evidence="8 9" key="1">
    <citation type="submission" date="2018-07" db="EMBL/GenBank/DDBJ databases">
        <title>Section-level genome sequencing of Aspergillus section Nigri to investigate inter- and intra-species variation.</title>
        <authorList>
            <consortium name="DOE Joint Genome Institute"/>
            <person name="Vesth T.C."/>
            <person name="Nybo J.L."/>
            <person name="Theobald S."/>
            <person name="Frisvad J.C."/>
            <person name="Larsen T.O."/>
            <person name="Nielsen K.F."/>
            <person name="Hoof J.B."/>
            <person name="Brandl J."/>
            <person name="Salamov A."/>
            <person name="Riley R."/>
            <person name="Gladden J.M."/>
            <person name="Phatale P."/>
            <person name="Nielsen M.T."/>
            <person name="Lyhne E.K."/>
            <person name="Kogle M.E."/>
            <person name="Strasser K."/>
            <person name="McDonnell E."/>
            <person name="Barry K."/>
            <person name="Clum A."/>
            <person name="Chen C."/>
            <person name="Nolan M."/>
            <person name="Sandor L."/>
            <person name="Kuo A."/>
            <person name="Lipzen A."/>
            <person name="Hainaut M."/>
            <person name="Drula E."/>
            <person name="Tsang A."/>
            <person name="Magnuson J.K."/>
            <person name="Henrissat B."/>
            <person name="Wiebenga A."/>
            <person name="Simmons B.A."/>
            <person name="Makela M.R."/>
            <person name="De vries R.P."/>
            <person name="Grigoriev I.V."/>
            <person name="Mortensen U.H."/>
            <person name="Baker S.E."/>
            <person name="Andersen M.R."/>
        </authorList>
    </citation>
    <scope>NUCLEOTIDE SEQUENCE [LARGE SCALE GENOMIC DNA]</scope>
    <source>
        <strain evidence="8 9">ATCC 13157</strain>
    </source>
</reference>
<dbReference type="PANTHER" id="PTHR46910">
    <property type="entry name" value="TRANSCRIPTION FACTOR PDR1"/>
    <property type="match status" value="1"/>
</dbReference>
<feature type="region of interest" description="Disordered" evidence="6">
    <location>
        <begin position="33"/>
        <end position="52"/>
    </location>
</feature>
<evidence type="ECO:0000313" key="9">
    <source>
        <dbReference type="Proteomes" id="UP000254937"/>
    </source>
</evidence>
<accession>A0A370PJF7</accession>
<dbReference type="Gene3D" id="4.10.240.10">
    <property type="entry name" value="Zn(2)-C6 fungal-type DNA-binding domain"/>
    <property type="match status" value="1"/>
</dbReference>
<keyword evidence="4" id="KW-0804">Transcription</keyword>
<feature type="compositionally biased region" description="Basic and acidic residues" evidence="6">
    <location>
        <begin position="88"/>
        <end position="106"/>
    </location>
</feature>
<evidence type="ECO:0000256" key="1">
    <source>
        <dbReference type="ARBA" id="ARBA00022723"/>
    </source>
</evidence>
<dbReference type="EMBL" id="KZ851853">
    <property type="protein sequence ID" value="RDK42319.1"/>
    <property type="molecule type" value="Genomic_DNA"/>
</dbReference>
<keyword evidence="3" id="KW-0238">DNA-binding</keyword>
<dbReference type="Pfam" id="PF00172">
    <property type="entry name" value="Zn_clus"/>
    <property type="match status" value="1"/>
</dbReference>
<dbReference type="PROSITE" id="PS50048">
    <property type="entry name" value="ZN2_CY6_FUNGAL_2"/>
    <property type="match status" value="1"/>
</dbReference>